<dbReference type="InterPro" id="IPR007844">
    <property type="entry name" value="AsmA"/>
</dbReference>
<feature type="domain" description="AsmA" evidence="2">
    <location>
        <begin position="353"/>
        <end position="532"/>
    </location>
</feature>
<dbReference type="PANTHER" id="PTHR30441:SF4">
    <property type="entry name" value="PROTEIN ASMA"/>
    <property type="match status" value="1"/>
</dbReference>
<evidence type="ECO:0000256" key="1">
    <source>
        <dbReference type="SAM" id="Coils"/>
    </source>
</evidence>
<dbReference type="Pfam" id="PF05170">
    <property type="entry name" value="AsmA"/>
    <property type="match status" value="2"/>
</dbReference>
<dbReference type="PANTHER" id="PTHR30441">
    <property type="entry name" value="DUF748 DOMAIN-CONTAINING PROTEIN"/>
    <property type="match status" value="1"/>
</dbReference>
<comment type="caution">
    <text evidence="3">The sequence shown here is derived from an EMBL/GenBank/DDBJ whole genome shotgun (WGS) entry which is preliminary data.</text>
</comment>
<organism evidence="3 4">
    <name type="scientific">Fuscovulum blasticum DSM 2131</name>
    <dbReference type="NCBI Taxonomy" id="1188250"/>
    <lineage>
        <taxon>Bacteria</taxon>
        <taxon>Pseudomonadati</taxon>
        <taxon>Pseudomonadota</taxon>
        <taxon>Alphaproteobacteria</taxon>
        <taxon>Rhodobacterales</taxon>
        <taxon>Paracoccaceae</taxon>
        <taxon>Pseudogemmobacter</taxon>
    </lineage>
</organism>
<keyword evidence="1" id="KW-0175">Coiled coil</keyword>
<feature type="domain" description="AsmA" evidence="2">
    <location>
        <begin position="9"/>
        <end position="226"/>
    </location>
</feature>
<evidence type="ECO:0000313" key="3">
    <source>
        <dbReference type="EMBL" id="PTE12737.1"/>
    </source>
</evidence>
<feature type="coiled-coil region" evidence="1">
    <location>
        <begin position="590"/>
        <end position="632"/>
    </location>
</feature>
<gene>
    <name evidence="3" type="ORF">C5F44_16830</name>
</gene>
<dbReference type="InterPro" id="IPR052894">
    <property type="entry name" value="AsmA-related"/>
</dbReference>
<dbReference type="GO" id="GO:0090313">
    <property type="term" value="P:regulation of protein targeting to membrane"/>
    <property type="evidence" value="ECO:0007669"/>
    <property type="project" value="TreeGrafter"/>
</dbReference>
<evidence type="ECO:0000259" key="2">
    <source>
        <dbReference type="Pfam" id="PF05170"/>
    </source>
</evidence>
<reference evidence="3 4" key="1">
    <citation type="submission" date="2018-03" db="EMBL/GenBank/DDBJ databases">
        <title>Rhodobacter blasticus.</title>
        <authorList>
            <person name="Meyer T.E."/>
            <person name="Miller S."/>
            <person name="Lodha T."/>
            <person name="Gandham S."/>
            <person name="Chintalapati S."/>
            <person name="Chintalapati V.R."/>
        </authorList>
    </citation>
    <scope>NUCLEOTIDE SEQUENCE [LARGE SCALE GENOMIC DNA]</scope>
    <source>
        <strain evidence="3 4">DSM 2131</strain>
    </source>
</reference>
<dbReference type="Proteomes" id="UP000241362">
    <property type="component" value="Unassembled WGS sequence"/>
</dbReference>
<dbReference type="AlphaFoldDB" id="A0A2T4J4F1"/>
<evidence type="ECO:0000313" key="4">
    <source>
        <dbReference type="Proteomes" id="UP000241362"/>
    </source>
</evidence>
<dbReference type="EMBL" id="PZKE01000030">
    <property type="protein sequence ID" value="PTE12737.1"/>
    <property type="molecule type" value="Genomic_DNA"/>
</dbReference>
<dbReference type="RefSeq" id="WP_107674723.1">
    <property type="nucleotide sequence ID" value="NZ_PZKE01000030.1"/>
</dbReference>
<protein>
    <submittedName>
        <fullName evidence="3">AsmA family protein</fullName>
    </submittedName>
</protein>
<proteinExistence type="predicted"/>
<sequence length="670" mass="68902">MRWLLRAVGAILILVLLGAGLLLMVPTERVAQAAAQQFEKLTGRALTIEGKVTPRFWPVLGVTTGPVSMANADWSKEPGPMFAADGLVIEINASALLGGDIRILGLRAENPRILLERAKDGRENWVFGGGGSGGEVSEATPGVGKSYTLEQGRISGGTIRYIDHASGRRIALDNVDAVLKVPDFTGPFTLELSALSGGQNVALSAQADVFSAFTEGRVVPLTLKASAGKARVAFDGRAGWSPLAAEGTLEADLPDLPAVGAAMGSAISTPPPGFGADRLTVAGQLTLDGSGAAYLRGAKIVADANEITGDLDLKPGKDRPKLSAQLRSGPLVLAGAAGGSVQGGGSGGGMQAAGWPKDRIDVSALGAMDAAVALVAPSVDLGVAKLGETRALITIDRARAVFDIRQMAAYGGSVTGQFVLNGRGGLSVGGDLALKGIGMEPLLQDMAGWDRLIAQGNLTLNFLGVGNSVDEIMQGLKGSGSLSLGKGEIRGLDIGGMLRTLDAGYVGEGQKTIFDGIAGSFSIAGGVLSNSDLKLVAPYLTATGMGEIGLGKRDLNYRIRPTALTKEDGSGGVMVPLWITGSWADPTFRLDLEAIAREKMEAEAKAAEERLKAEAKAAEAKAKAELEAKLAKEGIVAGEGESLEDAVKRKAQDALTEEAGKLLNGILQGN</sequence>
<name>A0A2T4J4F1_FUSBL</name>
<keyword evidence="4" id="KW-1185">Reference proteome</keyword>
<accession>A0A2T4J4F1</accession>
<dbReference type="GO" id="GO:0005886">
    <property type="term" value="C:plasma membrane"/>
    <property type="evidence" value="ECO:0007669"/>
    <property type="project" value="TreeGrafter"/>
</dbReference>